<protein>
    <submittedName>
        <fullName evidence="1">Uncharacterized protein</fullName>
    </submittedName>
</protein>
<dbReference type="AlphaFoldDB" id="A0A150LT75"/>
<reference evidence="1 2" key="1">
    <citation type="submission" date="2016-01" db="EMBL/GenBank/DDBJ databases">
        <title>Draft Genome Sequences of Seven Thermophilic Sporeformers Isolated from Foods.</title>
        <authorList>
            <person name="Berendsen E.M."/>
            <person name="Wells-Bennik M.H."/>
            <person name="Krawcyk A.O."/>
            <person name="De Jong A."/>
            <person name="Holsappel S."/>
            <person name="Eijlander R.T."/>
            <person name="Kuipers O.P."/>
        </authorList>
    </citation>
    <scope>NUCLEOTIDE SEQUENCE [LARGE SCALE GENOMIC DNA]</scope>
    <source>
        <strain evidence="1 2">B4135</strain>
    </source>
</reference>
<name>A0A150LT75_9BACI</name>
<accession>A0A150LT75</accession>
<dbReference type="EMBL" id="LQYT01000072">
    <property type="protein sequence ID" value="KYD15132.1"/>
    <property type="molecule type" value="Genomic_DNA"/>
</dbReference>
<gene>
    <name evidence="1" type="ORF">B4135_2700</name>
</gene>
<proteinExistence type="predicted"/>
<comment type="caution">
    <text evidence="1">The sequence shown here is derived from an EMBL/GenBank/DDBJ whole genome shotgun (WGS) entry which is preliminary data.</text>
</comment>
<dbReference type="Proteomes" id="UP000075683">
    <property type="component" value="Unassembled WGS sequence"/>
</dbReference>
<evidence type="ECO:0000313" key="2">
    <source>
        <dbReference type="Proteomes" id="UP000075683"/>
    </source>
</evidence>
<dbReference type="STRING" id="301148.B4135_2700"/>
<evidence type="ECO:0000313" key="1">
    <source>
        <dbReference type="EMBL" id="KYD15132.1"/>
    </source>
</evidence>
<organism evidence="1 2">
    <name type="scientific">Caldibacillus debilis</name>
    <dbReference type="NCBI Taxonomy" id="301148"/>
    <lineage>
        <taxon>Bacteria</taxon>
        <taxon>Bacillati</taxon>
        <taxon>Bacillota</taxon>
        <taxon>Bacilli</taxon>
        <taxon>Bacillales</taxon>
        <taxon>Bacillaceae</taxon>
        <taxon>Caldibacillus</taxon>
    </lineage>
</organism>
<sequence>MWNRRFRQKKENFALLKKKYMDPFVAAFAPNLRPKLKRMKGAVLRQGSVHPCQGQWPSGRIKPDGLQ</sequence>